<reference evidence="1 2" key="1">
    <citation type="submission" date="2017-11" db="EMBL/GenBank/DDBJ databases">
        <title>Complete genome of Rhizobium leguminosarum Norway, an ineffective micro-symbiont.</title>
        <authorList>
            <person name="Hoffrichter A."/>
            <person name="Liang J."/>
            <person name="Brachmann A."/>
            <person name="Marin M."/>
        </authorList>
    </citation>
    <scope>NUCLEOTIDE SEQUENCE [LARGE SCALE GENOMIC DNA]</scope>
    <source>
        <strain evidence="1 2">Norway</strain>
    </source>
</reference>
<dbReference type="EMBL" id="CP025012">
    <property type="protein sequence ID" value="AUW41218.1"/>
    <property type="molecule type" value="Genomic_DNA"/>
</dbReference>
<dbReference type="AlphaFoldDB" id="A0A2K9YYZ6"/>
<name>A0A2K9YYZ6_RHILE</name>
<protein>
    <submittedName>
        <fullName evidence="1">Uncharacterized protein</fullName>
    </submittedName>
</protein>
<dbReference type="Proteomes" id="UP000238523">
    <property type="component" value="Chromosome"/>
</dbReference>
<proteinExistence type="predicted"/>
<organism evidence="1 2">
    <name type="scientific">Rhizobium leguminosarum</name>
    <dbReference type="NCBI Taxonomy" id="384"/>
    <lineage>
        <taxon>Bacteria</taxon>
        <taxon>Pseudomonadati</taxon>
        <taxon>Pseudomonadota</taxon>
        <taxon>Alphaproteobacteria</taxon>
        <taxon>Hyphomicrobiales</taxon>
        <taxon>Rhizobiaceae</taxon>
        <taxon>Rhizobium/Agrobacterium group</taxon>
        <taxon>Rhizobium</taxon>
    </lineage>
</organism>
<evidence type="ECO:0000313" key="1">
    <source>
        <dbReference type="EMBL" id="AUW41218.1"/>
    </source>
</evidence>
<accession>A0A2K9YYZ6</accession>
<evidence type="ECO:0000313" key="2">
    <source>
        <dbReference type="Proteomes" id="UP000238523"/>
    </source>
</evidence>
<gene>
    <name evidence="1" type="ORF">CUJ84_Chr000815</name>
</gene>
<sequence length="56" mass="6554">MLERGVAIVQAGSIKMSLLDSHHRKRRGPDIRRSHPLPYKEIDTNVKYRTPFLVRL</sequence>